<proteinExistence type="predicted"/>
<accession>A0ABW5AC49</accession>
<sequence>MPALLRAYADIASEMSEAGYSDHEADGIRADVDHFEKVRNEVKLASGDYIDLKMFEPAMRHLIDTYIRAEESEVISKFDDLSLIQLIVERGTKAVAALPSGIRKNREAVAETIENNVRKLIIDETPINPKYYEKMSELLDALIAQRKTEAIDYEAYLAKIVELTKQAKSPEKTTSYPAVVNTPAKRALYDNHSDRFVAILEQKLPNWRLIRDELNAAPLAHEEWSE</sequence>
<keyword evidence="1" id="KW-0680">Restriction system</keyword>
<dbReference type="PANTHER" id="PTHR30195:SF15">
    <property type="entry name" value="TYPE I RESTRICTION ENZYME HINDI ENDONUCLEASE SUBUNIT"/>
    <property type="match status" value="1"/>
</dbReference>
<dbReference type="RefSeq" id="WP_377393636.1">
    <property type="nucleotide sequence ID" value="NZ_JBHUIX010000021.1"/>
</dbReference>
<dbReference type="EMBL" id="JBHUIX010000021">
    <property type="protein sequence ID" value="MFD2175912.1"/>
    <property type="molecule type" value="Genomic_DNA"/>
</dbReference>
<evidence type="ECO:0000313" key="2">
    <source>
        <dbReference type="EMBL" id="MFD2175912.1"/>
    </source>
</evidence>
<keyword evidence="3" id="KW-1185">Reference proteome</keyword>
<name>A0ABW5AC49_9RHOB</name>
<dbReference type="InterPro" id="IPR051268">
    <property type="entry name" value="Type-I_R_enzyme_R_subunit"/>
</dbReference>
<reference evidence="3" key="1">
    <citation type="journal article" date="2019" name="Int. J. Syst. Evol. Microbiol.">
        <title>The Global Catalogue of Microorganisms (GCM) 10K type strain sequencing project: providing services to taxonomists for standard genome sequencing and annotation.</title>
        <authorList>
            <consortium name="The Broad Institute Genomics Platform"/>
            <consortium name="The Broad Institute Genome Sequencing Center for Infectious Disease"/>
            <person name="Wu L."/>
            <person name="Ma J."/>
        </authorList>
    </citation>
    <scope>NUCLEOTIDE SEQUENCE [LARGE SCALE GENOMIC DNA]</scope>
    <source>
        <strain evidence="3">CCUG 55131</strain>
    </source>
</reference>
<organism evidence="2 3">
    <name type="scientific">Rhodobacter lacus</name>
    <dbReference type="NCBI Taxonomy" id="1641972"/>
    <lineage>
        <taxon>Bacteria</taxon>
        <taxon>Pseudomonadati</taxon>
        <taxon>Pseudomonadota</taxon>
        <taxon>Alphaproteobacteria</taxon>
        <taxon>Rhodobacterales</taxon>
        <taxon>Rhodobacter group</taxon>
        <taxon>Rhodobacter</taxon>
    </lineage>
</organism>
<evidence type="ECO:0000256" key="1">
    <source>
        <dbReference type="ARBA" id="ARBA00022747"/>
    </source>
</evidence>
<comment type="caution">
    <text evidence="2">The sequence shown here is derived from an EMBL/GenBank/DDBJ whole genome shotgun (WGS) entry which is preliminary data.</text>
</comment>
<dbReference type="Proteomes" id="UP001597413">
    <property type="component" value="Unassembled WGS sequence"/>
</dbReference>
<evidence type="ECO:0000313" key="3">
    <source>
        <dbReference type="Proteomes" id="UP001597413"/>
    </source>
</evidence>
<protein>
    <submittedName>
        <fullName evidence="2">Uncharacterized protein</fullName>
    </submittedName>
</protein>
<dbReference type="PANTHER" id="PTHR30195">
    <property type="entry name" value="TYPE I SITE-SPECIFIC DEOXYRIBONUCLEASE PROTEIN SUBUNIT M AND R"/>
    <property type="match status" value="1"/>
</dbReference>
<gene>
    <name evidence="2" type="ORF">ACFSM0_17595</name>
</gene>